<dbReference type="AlphaFoldDB" id="A0A818JFZ1"/>
<dbReference type="PANTHER" id="PTHR12837:SF15">
    <property type="entry name" value="POLY(ADP-RIBOSE) GLYCOHYDROLASE"/>
    <property type="match status" value="1"/>
</dbReference>
<accession>A0A818JFZ1</accession>
<dbReference type="InterPro" id="IPR046372">
    <property type="entry name" value="PARG_cat_C"/>
</dbReference>
<dbReference type="GO" id="GO:0004649">
    <property type="term" value="F:poly(ADP-ribose) glycohydrolase activity"/>
    <property type="evidence" value="ECO:0007669"/>
    <property type="project" value="UniProtKB-EC"/>
</dbReference>
<dbReference type="EMBL" id="CAJOAX010000191">
    <property type="protein sequence ID" value="CAF3535451.1"/>
    <property type="molecule type" value="Genomic_DNA"/>
</dbReference>
<evidence type="ECO:0000256" key="5">
    <source>
        <dbReference type="PIRSR" id="PIRSR607724-2"/>
    </source>
</evidence>
<dbReference type="Proteomes" id="UP000663823">
    <property type="component" value="Unassembled WGS sequence"/>
</dbReference>
<evidence type="ECO:0000259" key="6">
    <source>
        <dbReference type="Pfam" id="PF05028"/>
    </source>
</evidence>
<evidence type="ECO:0000256" key="4">
    <source>
        <dbReference type="PIRSR" id="PIRSR607724-1"/>
    </source>
</evidence>
<feature type="domain" description="PARG helical" evidence="7">
    <location>
        <begin position="174"/>
        <end position="292"/>
    </location>
</feature>
<dbReference type="GO" id="GO:0005634">
    <property type="term" value="C:nucleus"/>
    <property type="evidence" value="ECO:0007669"/>
    <property type="project" value="TreeGrafter"/>
</dbReference>
<dbReference type="EC" id="3.2.1.143" evidence="2"/>
<feature type="active site" evidence="4">
    <location>
        <position position="331"/>
    </location>
</feature>
<comment type="caution">
    <text evidence="8">The sequence shown here is derived from an EMBL/GenBank/DDBJ whole genome shotgun (WGS) entry which is preliminary data.</text>
</comment>
<evidence type="ECO:0000259" key="7">
    <source>
        <dbReference type="Pfam" id="PF20811"/>
    </source>
</evidence>
<reference evidence="8" key="1">
    <citation type="submission" date="2021-02" db="EMBL/GenBank/DDBJ databases">
        <authorList>
            <person name="Nowell W R."/>
        </authorList>
    </citation>
    <scope>NUCLEOTIDE SEQUENCE</scope>
</reference>
<evidence type="ECO:0000313" key="8">
    <source>
        <dbReference type="EMBL" id="CAF3535451.1"/>
    </source>
</evidence>
<dbReference type="PANTHER" id="PTHR12837">
    <property type="entry name" value="POLY ADP-RIBOSE GLYCOHYDROLASE"/>
    <property type="match status" value="1"/>
</dbReference>
<sequence>MSDRSNDIRQYIKYDDHVASPRRRTELNDRMNNADVTHDKISKGTPLTMIIDAYHQPPQMIDMEKVQKDKYTLMISPFRYDQLYPNHEPRPINDGHYIDRWNKNYVRMPCSPCYTLGENRQPIWTMISNQLANLRKKCDNKIATVEDLKTTIEFCTGHHYDMYCLETLINKVYTNSERIHFMSIVLSNICSLALNVDRICSRSPPLLRIGTTHSVTMSQLQAASLLACAFFCLFPYRSNNEQNDEYENFQDPNFNQLYRYGPPQKIEKLKCILHYFRRITNKMPNGVITFKRYSLPDNSYPNWSSSIARLCDMHLTTGKKIEDVKYTLQVDFANKYIGGGVLGSGCVQEEIRFTICPEMLVSLLLCEKMEINECIFLIGCERYSTYKGYANSFQFDGNYEDKTLKYNQNRDNWGQKWCHLVAMDAFCFRDPIVQYDMKYVKRELIKAYTSFYPQTMKFERANMFGIATGNWGCGAFNGDRQLKAIIQLMAASEAGRPLIYAAYLDKNLVKSFFEVYEYLLKQQATVRDLYRYLERYSTENNQRSLFEYILKTSISSLKS</sequence>
<feature type="binding site" evidence="5">
    <location>
        <position position="348"/>
    </location>
    <ligand>
        <name>substrate</name>
    </ligand>
</feature>
<evidence type="ECO:0000256" key="1">
    <source>
        <dbReference type="ARBA" id="ARBA00009545"/>
    </source>
</evidence>
<feature type="binding site" evidence="5">
    <location>
        <position position="389"/>
    </location>
    <ligand>
        <name>substrate</name>
    </ligand>
</feature>
<dbReference type="GO" id="GO:1990966">
    <property type="term" value="P:ATP generation from poly-ADP-D-ribose"/>
    <property type="evidence" value="ECO:0007669"/>
    <property type="project" value="TreeGrafter"/>
</dbReference>
<dbReference type="InterPro" id="IPR007724">
    <property type="entry name" value="Poly_GlycHdrlase"/>
</dbReference>
<evidence type="ECO:0000313" key="9">
    <source>
        <dbReference type="Proteomes" id="UP000663823"/>
    </source>
</evidence>
<dbReference type="GO" id="GO:0005737">
    <property type="term" value="C:cytoplasm"/>
    <property type="evidence" value="ECO:0007669"/>
    <property type="project" value="TreeGrafter"/>
</dbReference>
<evidence type="ECO:0000256" key="3">
    <source>
        <dbReference type="ARBA" id="ARBA00022801"/>
    </source>
</evidence>
<name>A0A818JFZ1_9BILA</name>
<dbReference type="GO" id="GO:0006282">
    <property type="term" value="P:regulation of DNA repair"/>
    <property type="evidence" value="ECO:0007669"/>
    <property type="project" value="InterPro"/>
</dbReference>
<protein>
    <recommendedName>
        <fullName evidence="2">poly(ADP-ribose) glycohydrolase</fullName>
        <ecNumber evidence="2">3.2.1.143</ecNumber>
    </recommendedName>
</protein>
<gene>
    <name evidence="8" type="ORF">OTI717_LOCUS3533</name>
</gene>
<feature type="active site" evidence="4">
    <location>
        <position position="349"/>
    </location>
</feature>
<dbReference type="Pfam" id="PF20811">
    <property type="entry name" value="PARG_cat_N"/>
    <property type="match status" value="1"/>
</dbReference>
<dbReference type="Pfam" id="PF05028">
    <property type="entry name" value="PARG_cat_C"/>
    <property type="match status" value="1"/>
</dbReference>
<dbReference type="GO" id="GO:0005975">
    <property type="term" value="P:carbohydrate metabolic process"/>
    <property type="evidence" value="ECO:0007669"/>
    <property type="project" value="InterPro"/>
</dbReference>
<dbReference type="InterPro" id="IPR048362">
    <property type="entry name" value="PARG_helical"/>
</dbReference>
<evidence type="ECO:0000256" key="2">
    <source>
        <dbReference type="ARBA" id="ARBA00012255"/>
    </source>
</evidence>
<feature type="binding site" evidence="5">
    <location>
        <position position="334"/>
    </location>
    <ligand>
        <name>substrate</name>
    </ligand>
</feature>
<keyword evidence="3" id="KW-0378">Hydrolase</keyword>
<organism evidence="8 9">
    <name type="scientific">Rotaria sordida</name>
    <dbReference type="NCBI Taxonomy" id="392033"/>
    <lineage>
        <taxon>Eukaryota</taxon>
        <taxon>Metazoa</taxon>
        <taxon>Spiralia</taxon>
        <taxon>Gnathifera</taxon>
        <taxon>Rotifera</taxon>
        <taxon>Eurotatoria</taxon>
        <taxon>Bdelloidea</taxon>
        <taxon>Philodinida</taxon>
        <taxon>Philodinidae</taxon>
        <taxon>Rotaria</taxon>
    </lineage>
</organism>
<dbReference type="GO" id="GO:0009225">
    <property type="term" value="P:nucleotide-sugar metabolic process"/>
    <property type="evidence" value="ECO:0007669"/>
    <property type="project" value="TreeGrafter"/>
</dbReference>
<feature type="domain" description="PARG catalytic Macro" evidence="6">
    <location>
        <begin position="301"/>
        <end position="508"/>
    </location>
</feature>
<proteinExistence type="inferred from homology"/>
<feature type="active site" evidence="4">
    <location>
        <position position="350"/>
    </location>
</feature>
<comment type="similarity">
    <text evidence="1">Belongs to the poly(ADP-ribose) glycohydrolase family.</text>
</comment>